<dbReference type="Proteomes" id="UP000830198">
    <property type="component" value="Chromosome"/>
</dbReference>
<name>A0ABY4IAK6_CHIFI</name>
<dbReference type="EMBL" id="CP095855">
    <property type="protein sequence ID" value="UPK72269.1"/>
    <property type="molecule type" value="Genomic_DNA"/>
</dbReference>
<accession>A0ABY4IAK6</accession>
<protein>
    <recommendedName>
        <fullName evidence="3">Tubulin like</fullName>
    </recommendedName>
</protein>
<dbReference type="RefSeq" id="WP_247814377.1">
    <property type="nucleotide sequence ID" value="NZ_CP095855.1"/>
</dbReference>
<reference evidence="1 2" key="1">
    <citation type="submission" date="2022-04" db="EMBL/GenBank/DDBJ databases">
        <title>The arsenic-methylating capacity of Chitinophaga filiformis YT5 during chitin decomposition.</title>
        <authorList>
            <person name="Chen G."/>
            <person name="Liang Y."/>
        </authorList>
    </citation>
    <scope>NUCLEOTIDE SEQUENCE [LARGE SCALE GENOMIC DNA]</scope>
    <source>
        <strain evidence="1 2">YT5</strain>
    </source>
</reference>
<gene>
    <name evidence="1" type="ORF">MYF79_13325</name>
</gene>
<proteinExistence type="predicted"/>
<evidence type="ECO:0000313" key="2">
    <source>
        <dbReference type="Proteomes" id="UP000830198"/>
    </source>
</evidence>
<evidence type="ECO:0000313" key="1">
    <source>
        <dbReference type="EMBL" id="UPK72269.1"/>
    </source>
</evidence>
<dbReference type="SUPFAM" id="SSF52490">
    <property type="entry name" value="Tubulin nucleotide-binding domain-like"/>
    <property type="match status" value="1"/>
</dbReference>
<evidence type="ECO:0008006" key="3">
    <source>
        <dbReference type="Google" id="ProtNLM"/>
    </source>
</evidence>
<dbReference type="Gene3D" id="3.40.50.1440">
    <property type="entry name" value="Tubulin/FtsZ, GTPase domain"/>
    <property type="match status" value="1"/>
</dbReference>
<organism evidence="1 2">
    <name type="scientific">Chitinophaga filiformis</name>
    <name type="common">Myxococcus filiformis</name>
    <name type="synonym">Flexibacter filiformis</name>
    <dbReference type="NCBI Taxonomy" id="104663"/>
    <lineage>
        <taxon>Bacteria</taxon>
        <taxon>Pseudomonadati</taxon>
        <taxon>Bacteroidota</taxon>
        <taxon>Chitinophagia</taxon>
        <taxon>Chitinophagales</taxon>
        <taxon>Chitinophagaceae</taxon>
        <taxon>Chitinophaga</taxon>
    </lineage>
</organism>
<dbReference type="InterPro" id="IPR036525">
    <property type="entry name" value="Tubulin/FtsZ_GTPase_sf"/>
</dbReference>
<keyword evidence="2" id="KW-1185">Reference proteome</keyword>
<sequence length="495" mass="54847">MAKLFLFAIGGTGSRVVKAFTMLMAAGVEIKNTDAIVPVIIDPDTSNGDLTRTVDLLKTYKAIRENGASGNSDFFKTMISSLDELGDGGFLSDNFKFDIDGVKEQQFKEFIGYSELDRNNKAFASLLFSTANLNADMEVGFKGNPNIGSVVLNKFKEAPFFRKFASSFEEQDRVFIIGSIFGGTGAAGFPLLVKNIRDAAPPIPRHFYLQRAKVGAVVVLPYFGVDKVSGVTIDSNAFITKTKAALSYYARNITAESNRAVNALYYIGDKVTNDQKGADGASEQRNKAHFIELAAALSIVDFMALEDNKLQVSDDRKAVNPKYFEFGLGKETMNITFPDLSRQTYDLLAKPLTRFSLFRSFMDNHYEEFSRKKGEAWANHGNNKLTPEELDGRYRGAITVFNRHYTEWLNEMAYSNVAFSAIDTGKNGKDIYNLINGMPGKTSFMKRMLDAAGINNFLKVLSKLEPELDHLSKPRKLLALFSAATAAIVNEELNL</sequence>